<keyword evidence="2" id="KW-0812">Transmembrane</keyword>
<evidence type="ECO:0000256" key="1">
    <source>
        <dbReference type="SAM" id="MobiDB-lite"/>
    </source>
</evidence>
<feature type="region of interest" description="Disordered" evidence="1">
    <location>
        <begin position="332"/>
        <end position="421"/>
    </location>
</feature>
<dbReference type="WBParaSite" id="L893_g26709.t1">
    <property type="protein sequence ID" value="L893_g26709.t1"/>
    <property type="gene ID" value="L893_g26709"/>
</dbReference>
<dbReference type="AlphaFoldDB" id="A0A1I7ZJ43"/>
<keyword evidence="3" id="KW-1185">Reference proteome</keyword>
<feature type="transmembrane region" description="Helical" evidence="2">
    <location>
        <begin position="142"/>
        <end position="164"/>
    </location>
</feature>
<name>A0A1I7ZJ43_9BILA</name>
<keyword evidence="2" id="KW-1133">Transmembrane helix</keyword>
<organism evidence="3 4">
    <name type="scientific">Steinernema glaseri</name>
    <dbReference type="NCBI Taxonomy" id="37863"/>
    <lineage>
        <taxon>Eukaryota</taxon>
        <taxon>Metazoa</taxon>
        <taxon>Ecdysozoa</taxon>
        <taxon>Nematoda</taxon>
        <taxon>Chromadorea</taxon>
        <taxon>Rhabditida</taxon>
        <taxon>Tylenchina</taxon>
        <taxon>Panagrolaimomorpha</taxon>
        <taxon>Strongyloidoidea</taxon>
        <taxon>Steinernematidae</taxon>
        <taxon>Steinernema</taxon>
    </lineage>
</organism>
<evidence type="ECO:0000256" key="2">
    <source>
        <dbReference type="SAM" id="Phobius"/>
    </source>
</evidence>
<keyword evidence="2" id="KW-0472">Membrane</keyword>
<protein>
    <submittedName>
        <fullName evidence="4">Coiled-coil domain-containing protein 166</fullName>
    </submittedName>
</protein>
<evidence type="ECO:0000313" key="3">
    <source>
        <dbReference type="Proteomes" id="UP000095287"/>
    </source>
</evidence>
<proteinExistence type="predicted"/>
<feature type="region of interest" description="Disordered" evidence="1">
    <location>
        <begin position="254"/>
        <end position="293"/>
    </location>
</feature>
<evidence type="ECO:0000313" key="4">
    <source>
        <dbReference type="WBParaSite" id="L893_g26709.t1"/>
    </source>
</evidence>
<dbReference type="Proteomes" id="UP000095287">
    <property type="component" value="Unplaced"/>
</dbReference>
<feature type="compositionally biased region" description="Basic and acidic residues" evidence="1">
    <location>
        <begin position="273"/>
        <end position="283"/>
    </location>
</feature>
<accession>A0A1I7ZJ43</accession>
<sequence>MNSSPNIEEKFFYLFPSEEDPKRFKIVTYSDGRQEDLTDLLPEEDAARVKLLSGLFNDELEAKTEEVWELRKEREQILAEMQEHYFQKSQQLYAELNLAKFSFETKMAEVMEEKKQVLQQLMNSIYREREQEKQLRRIHKRYGVAIFVLGLVGIAAFETSLQLLSFCASILLISFRSGRWHLAWTMSDTKNPHGKNVSSPFVDVNSPFTPGDQARSTRPSIRRDILENKTARRRSQSEDVKLLKRNIIIVRHKSAPSQSRTLEKGGSARHRQSKTERSTDRTNRPASKVEIQEDIEKEREKFKRDKELLLKEIEIAQLKVALGEATRKAEEAEARAAAANQKSRTQNTPSLQAGSHDPCHNKPEDPYYIVNAGSQDPCHNKPEDPYYIVNLHGVSPQPPPPTSEKECEMEPGGAKGFTKKNEIYHPVDKGNVDLKTDGVELNERKNKN</sequence>
<feature type="compositionally biased region" description="Polar residues" evidence="1">
    <location>
        <begin position="340"/>
        <end position="353"/>
    </location>
</feature>
<feature type="region of interest" description="Disordered" evidence="1">
    <location>
        <begin position="193"/>
        <end position="220"/>
    </location>
</feature>
<reference evidence="4" key="1">
    <citation type="submission" date="2016-11" db="UniProtKB">
        <authorList>
            <consortium name="WormBaseParasite"/>
        </authorList>
    </citation>
    <scope>IDENTIFICATION</scope>
</reference>